<comment type="function">
    <text evidence="18">Receptor that mediates peroxisomal import of proteins containing a C-terminal PTS1-type tripeptide peroxisomal targeting signal (SKL-type). Binds to cargo proteins containing a PTS1 peroxisomal targeting signal in the cytosol, and translocates them into the peroxisome matrix by passing through the PEX13-PEX14 docking complex along with cargo proteins. PEX5 receptor is then retrotranslocated into the cytosol, leading to release of bound cargo in the peroxisome matrix, and reset for a subsequent peroxisome import cycle.</text>
</comment>
<feature type="compositionally biased region" description="Basic and acidic residues" evidence="20">
    <location>
        <begin position="1002"/>
        <end position="1015"/>
    </location>
</feature>
<name>A0AAV2MC25_KNICA</name>
<evidence type="ECO:0000313" key="22">
    <source>
        <dbReference type="Proteomes" id="UP001497482"/>
    </source>
</evidence>
<keyword evidence="10" id="KW-0832">Ubl conjugation</keyword>
<dbReference type="SMART" id="SM00028">
    <property type="entry name" value="TPR"/>
    <property type="match status" value="4"/>
</dbReference>
<dbReference type="Proteomes" id="UP001497482">
    <property type="component" value="Chromosome 7"/>
</dbReference>
<feature type="compositionally biased region" description="Basic and acidic residues" evidence="20">
    <location>
        <begin position="1114"/>
        <end position="1134"/>
    </location>
</feature>
<evidence type="ECO:0000256" key="7">
    <source>
        <dbReference type="ARBA" id="ARBA00022499"/>
    </source>
</evidence>
<evidence type="ECO:0000256" key="19">
    <source>
        <dbReference type="PROSITE-ProRule" id="PRU00339"/>
    </source>
</evidence>
<evidence type="ECO:0000256" key="8">
    <source>
        <dbReference type="ARBA" id="ARBA00022737"/>
    </source>
</evidence>
<dbReference type="Pfam" id="PF13181">
    <property type="entry name" value="TPR_8"/>
    <property type="match status" value="1"/>
</dbReference>
<comment type="similarity">
    <text evidence="3">Belongs to the peroxisomal targeting signal receptor family.</text>
</comment>
<evidence type="ECO:0000256" key="14">
    <source>
        <dbReference type="ARBA" id="ARBA00023140"/>
    </source>
</evidence>
<dbReference type="InterPro" id="IPR024111">
    <property type="entry name" value="PEX5/PEX5L"/>
</dbReference>
<feature type="repeat" description="TPR" evidence="19">
    <location>
        <begin position="539"/>
        <end position="572"/>
    </location>
</feature>
<keyword evidence="12" id="KW-0882">Thioester bond</keyword>
<dbReference type="SUPFAM" id="SSF48452">
    <property type="entry name" value="TPR-like"/>
    <property type="match status" value="1"/>
</dbReference>
<evidence type="ECO:0000256" key="10">
    <source>
        <dbReference type="ARBA" id="ARBA00022843"/>
    </source>
</evidence>
<feature type="region of interest" description="Disordered" evidence="20">
    <location>
        <begin position="1002"/>
        <end position="1024"/>
    </location>
</feature>
<feature type="region of interest" description="Disordered" evidence="20">
    <location>
        <begin position="829"/>
        <end position="858"/>
    </location>
</feature>
<comment type="function">
    <text evidence="17">In addition to promoting peroxisomal translocation of proteins containing a PTS1 peroxisomal targeting signal, mediates peroxisomal import of proteins containing a C-terminal PTS2-type peroxisomal targeting signal via its interaction with PEX7. Interaction with PEX7 only takes place when PEX7 is associated with cargo proteins containing a PTS2 peroxisomal targeting signal. PEX7 along with PTS2-containing cargo proteins are then translocated through the PEX13-PEX14 docking complex together with PEX5.</text>
</comment>
<reference evidence="21 22" key="1">
    <citation type="submission" date="2024-04" db="EMBL/GenBank/DDBJ databases">
        <authorList>
            <person name="Waldvogel A.-M."/>
            <person name="Schoenle A."/>
        </authorList>
    </citation>
    <scope>NUCLEOTIDE SEQUENCE [LARGE SCALE GENOMIC DNA]</scope>
</reference>
<sequence>MAMADMIADKRPLRHRDRATEPGESSDSACLTELYLLECGGANPLMKLTGHMTTEGGAWRHRSTPSIPPTPIEIATEEDLVNEFLQAPPRPPQTFDMGQLLEEMQQIDQQSYRQAPQRAPDVAALALSGDWTAEFLSGPDSASAPLVALGDAADADWTKEFIADAADPGRWAEEYLEQSEEKLWLGDLGDKESEWTKEYHAEDLKQAANELVAKVEDPKLQNTEFLRFVRQIGEGSVTVESSTDKQLRDKAQAQEAQNWASSFNQFLAQTGGGSLPLQPPEGDQTIEKDKAKQAEKWAKVVRQVSEDSAEAWVDEFATAGPEFQQAKAAVESDVDFWEKLQEEWEEMAKRDAESHPWLSDFDQLLNSSYDKGYQFEEENPYLTHPDPLSEGVKRMEAGDIPGAVRFFESAVQKEPENQLAWQYLGTCQAENEQEFAAISALRRCIELKKDNLTALMALAVSFTNESLHRQACETLRDWLRHNPKYSAVWGQSEQEQKTRASEKGKEREAFGSLLPESLFTEVQSMYLQAANSDPSEVDPQLQCGLGVLFNLSGEYDKAVDCFSAALSVTPQDYLLWNKLGATLANGSRSEEAVAAYRRALELQPGFVRSRYNLGISCVNLGAHREAVEHFLEALSLQKQAAGDGARAARGPGVAAAALMSDNIWSTLRMALSMMGESSLYGAADRRDLDTLLVHFCPREFAEREPHIFPHVVILKFLTMGSSESKLAVEIKPELPFKATRVQELLDPRSPSVGIDRTPIQLGVAGKSSVQVRNVCLTETDPRSPSVDISRTPVREVVRATVGTFARRLGMLFHSELENKAEPNDFDASVAAEEEESKPEEMASTEPLLPPQPSDIGSLDAHATMAPAQTANSPFVNVPHPQVEVELETEPDMSLEEAEEARETPIHKRLSMSLIACHEGSTSLQIYDCVSDSFANADCADDSTPLIKEDHSYAVPSIAIQSPVEQSVVDDKEAEAVAQISSESKEEAAQSLPDINKVVEKSIASEESKAESDVPRPLHVRCPTIDPKSPSQIVFKPQWLGKGFGGAGHRVRGNGGSSPLALQVAVKKVSNENKAHTGKAKSKASEGRSPLQTLKETNSPQARRAPMKLKTSTPEGRRSALGERRVISVAVDKEN</sequence>
<keyword evidence="9 19" id="KW-0802">TPR repeat</keyword>
<dbReference type="AlphaFoldDB" id="A0AAV2MC25"/>
<dbReference type="InterPro" id="IPR011990">
    <property type="entry name" value="TPR-like_helical_dom_sf"/>
</dbReference>
<evidence type="ECO:0000256" key="3">
    <source>
        <dbReference type="ARBA" id="ARBA00005348"/>
    </source>
</evidence>
<evidence type="ECO:0000256" key="4">
    <source>
        <dbReference type="ARBA" id="ARBA00018416"/>
    </source>
</evidence>
<dbReference type="GO" id="GO:0005778">
    <property type="term" value="C:peroxisomal membrane"/>
    <property type="evidence" value="ECO:0007669"/>
    <property type="project" value="TreeGrafter"/>
</dbReference>
<evidence type="ECO:0000256" key="15">
    <source>
        <dbReference type="ARBA" id="ARBA00030232"/>
    </source>
</evidence>
<evidence type="ECO:0000256" key="9">
    <source>
        <dbReference type="ARBA" id="ARBA00022803"/>
    </source>
</evidence>
<feature type="compositionally biased region" description="Polar residues" evidence="20">
    <location>
        <begin position="1089"/>
        <end position="1100"/>
    </location>
</feature>
<dbReference type="GO" id="GO:0005782">
    <property type="term" value="C:peroxisomal matrix"/>
    <property type="evidence" value="ECO:0007669"/>
    <property type="project" value="UniProtKB-SubCell"/>
</dbReference>
<evidence type="ECO:0000256" key="1">
    <source>
        <dbReference type="ARBA" id="ARBA00004253"/>
    </source>
</evidence>
<evidence type="ECO:0000256" key="17">
    <source>
        <dbReference type="ARBA" id="ARBA00046072"/>
    </source>
</evidence>
<organism evidence="21 22">
    <name type="scientific">Knipowitschia caucasica</name>
    <name type="common">Caucasian dwarf goby</name>
    <name type="synonym">Pomatoschistus caucasicus</name>
    <dbReference type="NCBI Taxonomy" id="637954"/>
    <lineage>
        <taxon>Eukaryota</taxon>
        <taxon>Metazoa</taxon>
        <taxon>Chordata</taxon>
        <taxon>Craniata</taxon>
        <taxon>Vertebrata</taxon>
        <taxon>Euteleostomi</taxon>
        <taxon>Actinopterygii</taxon>
        <taxon>Neopterygii</taxon>
        <taxon>Teleostei</taxon>
        <taxon>Neoteleostei</taxon>
        <taxon>Acanthomorphata</taxon>
        <taxon>Gobiaria</taxon>
        <taxon>Gobiiformes</taxon>
        <taxon>Gobioidei</taxon>
        <taxon>Gobiidae</taxon>
        <taxon>Gobiinae</taxon>
        <taxon>Knipowitschia</taxon>
    </lineage>
</organism>
<comment type="subcellular location">
    <subcellularLocation>
        <location evidence="2">Cytoplasm</location>
        <location evidence="2">Cytosol</location>
    </subcellularLocation>
    <subcellularLocation>
        <location evidence="1">Peroxisome matrix</location>
    </subcellularLocation>
</comment>
<evidence type="ECO:0000256" key="20">
    <source>
        <dbReference type="SAM" id="MobiDB-lite"/>
    </source>
</evidence>
<dbReference type="EMBL" id="OZ035829">
    <property type="protein sequence ID" value="CAL1610882.1"/>
    <property type="molecule type" value="Genomic_DNA"/>
</dbReference>
<dbReference type="GO" id="GO:0016560">
    <property type="term" value="P:protein import into peroxisome matrix, docking"/>
    <property type="evidence" value="ECO:0007669"/>
    <property type="project" value="TreeGrafter"/>
</dbReference>
<keyword evidence="22" id="KW-1185">Reference proteome</keyword>
<keyword evidence="13" id="KW-0811">Translocation</keyword>
<keyword evidence="7" id="KW-1017">Isopeptide bond</keyword>
<evidence type="ECO:0000313" key="21">
    <source>
        <dbReference type="EMBL" id="CAL1610882.1"/>
    </source>
</evidence>
<evidence type="ECO:0000256" key="18">
    <source>
        <dbReference type="ARBA" id="ARBA00046106"/>
    </source>
</evidence>
<feature type="region of interest" description="Disordered" evidence="20">
    <location>
        <begin position="1"/>
        <end position="27"/>
    </location>
</feature>
<feature type="repeat" description="TPR" evidence="19">
    <location>
        <begin position="607"/>
        <end position="640"/>
    </location>
</feature>
<keyword evidence="11" id="KW-0653">Protein transport</keyword>
<evidence type="ECO:0000256" key="11">
    <source>
        <dbReference type="ARBA" id="ARBA00022927"/>
    </source>
</evidence>
<keyword evidence="6" id="KW-0963">Cytoplasm</keyword>
<feature type="repeat" description="TPR" evidence="19">
    <location>
        <begin position="573"/>
        <end position="606"/>
    </location>
</feature>
<feature type="region of interest" description="Disordered" evidence="20">
    <location>
        <begin position="1068"/>
        <end position="1134"/>
    </location>
</feature>
<evidence type="ECO:0000256" key="16">
    <source>
        <dbReference type="ARBA" id="ARBA00032505"/>
    </source>
</evidence>
<evidence type="ECO:0000256" key="12">
    <source>
        <dbReference type="ARBA" id="ARBA00022966"/>
    </source>
</evidence>
<dbReference type="Pfam" id="PF13432">
    <property type="entry name" value="TPR_16"/>
    <property type="match status" value="1"/>
</dbReference>
<keyword evidence="14" id="KW-0576">Peroxisome</keyword>
<dbReference type="Gene3D" id="1.25.40.10">
    <property type="entry name" value="Tetratricopeptide repeat domain"/>
    <property type="match status" value="1"/>
</dbReference>
<proteinExistence type="inferred from homology"/>
<dbReference type="FunFam" id="1.25.40.10:FF:000034">
    <property type="entry name" value="Peroxisomal biogenesis factor 5 isoform 1"/>
    <property type="match status" value="1"/>
</dbReference>
<evidence type="ECO:0000256" key="5">
    <source>
        <dbReference type="ARBA" id="ARBA00022448"/>
    </source>
</evidence>
<protein>
    <recommendedName>
        <fullName evidence="4">Peroxisomal targeting signal 1 receptor</fullName>
    </recommendedName>
    <alternativeName>
        <fullName evidence="15">PTS1-BP</fullName>
    </alternativeName>
    <alternativeName>
        <fullName evidence="16">Peroxin-5</fullName>
    </alternativeName>
</protein>
<dbReference type="PANTHER" id="PTHR10130">
    <property type="entry name" value="PEROXISOMAL TARGETING SIGNAL 1 RECEPTOR PEX5"/>
    <property type="match status" value="1"/>
</dbReference>
<dbReference type="GO" id="GO:0005052">
    <property type="term" value="F:peroxisome matrix targeting signal-1 binding"/>
    <property type="evidence" value="ECO:0007669"/>
    <property type="project" value="TreeGrafter"/>
</dbReference>
<evidence type="ECO:0000256" key="13">
    <source>
        <dbReference type="ARBA" id="ARBA00023010"/>
    </source>
</evidence>
<accession>A0AAV2MC25</accession>
<keyword evidence="5" id="KW-0813">Transport</keyword>
<dbReference type="PANTHER" id="PTHR10130:SF2">
    <property type="entry name" value="PEROXISOMAL TARGETING SIGNAL 1 RECEPTOR"/>
    <property type="match status" value="1"/>
</dbReference>
<dbReference type="PROSITE" id="PS50005">
    <property type="entry name" value="TPR"/>
    <property type="match status" value="3"/>
</dbReference>
<evidence type="ECO:0000256" key="2">
    <source>
        <dbReference type="ARBA" id="ARBA00004514"/>
    </source>
</evidence>
<evidence type="ECO:0000256" key="6">
    <source>
        <dbReference type="ARBA" id="ARBA00022490"/>
    </source>
</evidence>
<gene>
    <name evidence="21" type="ORF">KC01_LOCUS37410</name>
</gene>
<dbReference type="GO" id="GO:0005829">
    <property type="term" value="C:cytosol"/>
    <property type="evidence" value="ECO:0007669"/>
    <property type="project" value="UniProtKB-SubCell"/>
</dbReference>
<dbReference type="InterPro" id="IPR019734">
    <property type="entry name" value="TPR_rpt"/>
</dbReference>
<keyword evidence="8" id="KW-0677">Repeat</keyword>